<evidence type="ECO:0000313" key="1">
    <source>
        <dbReference type="EMBL" id="QWM90350.1"/>
    </source>
</evidence>
<name>A0AAE7S236_9CAUD</name>
<sequence>MRIIEINDMLYKIADRDYTFIKEEVEKYLLREESKGAIKQIIDRVIHYNKPAVADLSIKEINEGEYGIKFNEQNY</sequence>
<evidence type="ECO:0008006" key="3">
    <source>
        <dbReference type="Google" id="ProtNLM"/>
    </source>
</evidence>
<dbReference type="GeneID" id="75691618"/>
<protein>
    <recommendedName>
        <fullName evidence="3">Phage protein</fullName>
    </recommendedName>
</protein>
<dbReference type="KEGG" id="vg:75691618"/>
<proteinExistence type="predicted"/>
<dbReference type="RefSeq" id="YP_010359922.1">
    <property type="nucleotide sequence ID" value="NC_062778.1"/>
</dbReference>
<dbReference type="EMBL" id="MZ130488">
    <property type="protein sequence ID" value="QWM90350.1"/>
    <property type="molecule type" value="Genomic_DNA"/>
</dbReference>
<evidence type="ECO:0000313" key="2">
    <source>
        <dbReference type="Proteomes" id="UP000827442"/>
    </source>
</evidence>
<organism evidence="1 2">
    <name type="scientific">uncultured phage cr17_1</name>
    <dbReference type="NCBI Taxonomy" id="2986404"/>
    <lineage>
        <taxon>Viruses</taxon>
        <taxon>Duplodnaviria</taxon>
        <taxon>Heunggongvirae</taxon>
        <taxon>Uroviricota</taxon>
        <taxon>Caudoviricetes</taxon>
        <taxon>Crassvirales</taxon>
        <taxon>Intestiviridae</taxon>
        <taxon>Crudevirinae</taxon>
        <taxon>Endlipuvirus</taxon>
        <taxon>Endlipuvirus intestinihominis</taxon>
    </lineage>
</organism>
<gene>
    <name evidence="1" type="primary">gp_25613</name>
</gene>
<accession>A0AAE7S236</accession>
<keyword evidence="2" id="KW-1185">Reference proteome</keyword>
<dbReference type="Proteomes" id="UP000827442">
    <property type="component" value="Segment"/>
</dbReference>
<reference evidence="1 2" key="1">
    <citation type="submission" date="2021-04" db="EMBL/GenBank/DDBJ databases">
        <authorList>
            <person name="Shkoporov A.N."/>
            <person name="Stockdale S.R."/>
            <person name="Guerin E."/>
            <person name="Ross R.P."/>
            <person name="Hill C."/>
        </authorList>
    </citation>
    <scope>NUCLEOTIDE SEQUENCE [LARGE SCALE GENOMIC DNA]</scope>
    <source>
        <strain evidence="2">cr17_1</strain>
    </source>
</reference>